<feature type="transmembrane region" description="Helical" evidence="6">
    <location>
        <begin position="138"/>
        <end position="159"/>
    </location>
</feature>
<dbReference type="PANTHER" id="PTHR31885">
    <property type="entry name" value="GH04784P"/>
    <property type="match status" value="1"/>
</dbReference>
<feature type="transmembrane region" description="Helical" evidence="6">
    <location>
        <begin position="6"/>
        <end position="26"/>
    </location>
</feature>
<keyword evidence="3 6" id="KW-0812">Transmembrane</keyword>
<dbReference type="GO" id="GO:0016787">
    <property type="term" value="F:hydrolase activity"/>
    <property type="evidence" value="ECO:0007669"/>
    <property type="project" value="TreeGrafter"/>
</dbReference>
<dbReference type="PANTHER" id="PTHR31885:SF6">
    <property type="entry name" value="GH04784P"/>
    <property type="match status" value="1"/>
</dbReference>
<dbReference type="RefSeq" id="WP_308348970.1">
    <property type="nucleotide sequence ID" value="NZ_CP129971.1"/>
</dbReference>
<dbReference type="Pfam" id="PF07947">
    <property type="entry name" value="YhhN"/>
    <property type="match status" value="1"/>
</dbReference>
<accession>A0AA49GDD7</accession>
<dbReference type="InterPro" id="IPR012506">
    <property type="entry name" value="TMEM86B-like"/>
</dbReference>
<feature type="transmembrane region" description="Helical" evidence="6">
    <location>
        <begin position="54"/>
        <end position="74"/>
    </location>
</feature>
<evidence type="ECO:0000313" key="8">
    <source>
        <dbReference type="Proteomes" id="UP001230496"/>
    </source>
</evidence>
<comment type="similarity">
    <text evidence="2">Belongs to the TMEM86 family.</text>
</comment>
<feature type="transmembrane region" description="Helical" evidence="6">
    <location>
        <begin position="113"/>
        <end position="132"/>
    </location>
</feature>
<name>A0AA49GDD7_9BACT</name>
<feature type="transmembrane region" description="Helical" evidence="6">
    <location>
        <begin position="80"/>
        <end position="101"/>
    </location>
</feature>
<protein>
    <submittedName>
        <fullName evidence="7">Lysoplasmalogenase</fullName>
    </submittedName>
</protein>
<dbReference type="AlphaFoldDB" id="A0AA49GDD7"/>
<comment type="subcellular location">
    <subcellularLocation>
        <location evidence="1">Membrane</location>
        <topology evidence="1">Multi-pass membrane protein</topology>
    </subcellularLocation>
</comment>
<evidence type="ECO:0000256" key="1">
    <source>
        <dbReference type="ARBA" id="ARBA00004141"/>
    </source>
</evidence>
<evidence type="ECO:0000256" key="3">
    <source>
        <dbReference type="ARBA" id="ARBA00022692"/>
    </source>
</evidence>
<reference evidence="7 8" key="1">
    <citation type="submission" date="2023-08" db="EMBL/GenBank/DDBJ databases">
        <title>Comparative genomics and taxonomic characterization of three novel marine species of genus Marivirga.</title>
        <authorList>
            <person name="Muhammad N."/>
            <person name="Kim S.-G."/>
        </authorList>
    </citation>
    <scope>NUCLEOTIDE SEQUENCE [LARGE SCALE GENOMIC DNA]</scope>
    <source>
        <strain evidence="7 8">BDSF4-3</strain>
    </source>
</reference>
<dbReference type="EMBL" id="CP129971">
    <property type="protein sequence ID" value="WKK78063.2"/>
    <property type="molecule type" value="Genomic_DNA"/>
</dbReference>
<sequence>MNPKLYFYWIIAVVEIIALTFEIDILHQIAKPLLMISLLIYFWDKSDIRKNEKWVSFVTLALVFSWIGDIMLLFTFKHFMFFFAGLSAFLITHIVFIIAYKKATYKDKLNIKWSFFPFVVLGFILLMAYLTLPYVDSVIQVPLVVYGIILSLMILAAWFRKGETTDESFQLVVLGAALFIISDSILAINRFSHTIPFAGVAVMGTYIIAQWLIVNGLLKHNKKQDNQSI</sequence>
<dbReference type="KEGG" id="msaa:QYS49_14000"/>
<evidence type="ECO:0000256" key="6">
    <source>
        <dbReference type="SAM" id="Phobius"/>
    </source>
</evidence>
<proteinExistence type="inferred from homology"/>
<dbReference type="GO" id="GO:0016020">
    <property type="term" value="C:membrane"/>
    <property type="evidence" value="ECO:0007669"/>
    <property type="project" value="UniProtKB-SubCell"/>
</dbReference>
<evidence type="ECO:0000256" key="2">
    <source>
        <dbReference type="ARBA" id="ARBA00007375"/>
    </source>
</evidence>
<evidence type="ECO:0000256" key="5">
    <source>
        <dbReference type="ARBA" id="ARBA00023136"/>
    </source>
</evidence>
<evidence type="ECO:0000256" key="4">
    <source>
        <dbReference type="ARBA" id="ARBA00022989"/>
    </source>
</evidence>
<gene>
    <name evidence="7" type="ORF">QYS49_14000</name>
</gene>
<keyword evidence="5 6" id="KW-0472">Membrane</keyword>
<organism evidence="7 8">
    <name type="scientific">Marivirga salinarum</name>
    <dbReference type="NCBI Taxonomy" id="3059078"/>
    <lineage>
        <taxon>Bacteria</taxon>
        <taxon>Pseudomonadati</taxon>
        <taxon>Bacteroidota</taxon>
        <taxon>Cytophagia</taxon>
        <taxon>Cytophagales</taxon>
        <taxon>Marivirgaceae</taxon>
        <taxon>Marivirga</taxon>
    </lineage>
</organism>
<feature type="transmembrane region" description="Helical" evidence="6">
    <location>
        <begin position="171"/>
        <end position="189"/>
    </location>
</feature>
<keyword evidence="4 6" id="KW-1133">Transmembrane helix</keyword>
<dbReference type="Proteomes" id="UP001230496">
    <property type="component" value="Chromosome"/>
</dbReference>
<feature type="transmembrane region" description="Helical" evidence="6">
    <location>
        <begin position="195"/>
        <end position="218"/>
    </location>
</feature>
<keyword evidence="8" id="KW-1185">Reference proteome</keyword>
<evidence type="ECO:0000313" key="7">
    <source>
        <dbReference type="EMBL" id="WKK78063.2"/>
    </source>
</evidence>